<proteinExistence type="predicted"/>
<keyword evidence="4" id="KW-1185">Reference proteome</keyword>
<evidence type="ECO:0000256" key="2">
    <source>
        <dbReference type="SAM" id="Phobius"/>
    </source>
</evidence>
<keyword evidence="2" id="KW-0812">Transmembrane</keyword>
<evidence type="ECO:0000256" key="1">
    <source>
        <dbReference type="SAM" id="Coils"/>
    </source>
</evidence>
<keyword evidence="1" id="KW-0175">Coiled coil</keyword>
<evidence type="ECO:0000313" key="4">
    <source>
        <dbReference type="Proteomes" id="UP000030746"/>
    </source>
</evidence>
<dbReference type="GeneID" id="20249515"/>
<feature type="transmembrane region" description="Helical" evidence="2">
    <location>
        <begin position="448"/>
        <end position="472"/>
    </location>
</feature>
<feature type="coiled-coil region" evidence="1">
    <location>
        <begin position="27"/>
        <end position="54"/>
    </location>
</feature>
<dbReference type="EMBL" id="KB202620">
    <property type="protein sequence ID" value="ESO88763.1"/>
    <property type="molecule type" value="Genomic_DNA"/>
</dbReference>
<dbReference type="AlphaFoldDB" id="V3ZCG8"/>
<organism evidence="3 4">
    <name type="scientific">Lottia gigantea</name>
    <name type="common">Giant owl limpet</name>
    <dbReference type="NCBI Taxonomy" id="225164"/>
    <lineage>
        <taxon>Eukaryota</taxon>
        <taxon>Metazoa</taxon>
        <taxon>Spiralia</taxon>
        <taxon>Lophotrochozoa</taxon>
        <taxon>Mollusca</taxon>
        <taxon>Gastropoda</taxon>
        <taxon>Patellogastropoda</taxon>
        <taxon>Lottioidea</taxon>
        <taxon>Lottiidae</taxon>
        <taxon>Lottia</taxon>
    </lineage>
</organism>
<sequence>MIKAKRETSWRKFQKLVNSQICQVGLYSETSEKLQQLRKDLEKSNGNRSHLEFRLISYCTLRILQLSNCLWTQEETEMCNPEDKEAIKREIRDSLLNLELRLGKYTDEVIYRHFNENDRKFREEEERLFDTIEHFKNQETSVVDVEIIKSNVYNVCERAQDMGYNIGELTLSNDMAEILSTIKLLSRSFSAANTRNSTKNSNSQSSAGLENITVCPCENQPSEDKQDCSEIVDFSSDYTGSEQSAEWTTARATALRIKNIPKLDFQFLDSDQEIEEFDRKYCDHEVSCWSSRTSSCITEELQRELDYSCVFKTIDEKTEVSSVYESLSPSTIPSDIDSEFRSSSRASSYSQAKRRTSVRLMDHPHCYGSFTLISRNQETAVSDGLGSFTMDDLSGCDSNAVNYGHSTGFVSRTVHLNHRCNTLKRTLNTITSSITQTIRMWIPFDPSYWNTMSLCLIVVFCLLLLRISWVYFCCNGPTRNILRYSFYPELDNISFLLEFLYRNMEIKHHGLPPV</sequence>
<keyword evidence="2" id="KW-0472">Membrane</keyword>
<dbReference type="Proteomes" id="UP000030746">
    <property type="component" value="Unassembled WGS sequence"/>
</dbReference>
<dbReference type="HOGENOM" id="CLU_530292_0_0_1"/>
<evidence type="ECO:0000313" key="3">
    <source>
        <dbReference type="EMBL" id="ESO88763.1"/>
    </source>
</evidence>
<dbReference type="KEGG" id="lgi:LOTGIDRAFT_234370"/>
<reference evidence="3 4" key="1">
    <citation type="journal article" date="2013" name="Nature">
        <title>Insights into bilaterian evolution from three spiralian genomes.</title>
        <authorList>
            <person name="Simakov O."/>
            <person name="Marletaz F."/>
            <person name="Cho S.J."/>
            <person name="Edsinger-Gonzales E."/>
            <person name="Havlak P."/>
            <person name="Hellsten U."/>
            <person name="Kuo D.H."/>
            <person name="Larsson T."/>
            <person name="Lv J."/>
            <person name="Arendt D."/>
            <person name="Savage R."/>
            <person name="Osoegawa K."/>
            <person name="de Jong P."/>
            <person name="Grimwood J."/>
            <person name="Chapman J.A."/>
            <person name="Shapiro H."/>
            <person name="Aerts A."/>
            <person name="Otillar R.P."/>
            <person name="Terry A.Y."/>
            <person name="Boore J.L."/>
            <person name="Grigoriev I.V."/>
            <person name="Lindberg D.R."/>
            <person name="Seaver E.C."/>
            <person name="Weisblat D.A."/>
            <person name="Putnam N.H."/>
            <person name="Rokhsar D.S."/>
        </authorList>
    </citation>
    <scope>NUCLEOTIDE SEQUENCE [LARGE SCALE GENOMIC DNA]</scope>
</reference>
<keyword evidence="2" id="KW-1133">Transmembrane helix</keyword>
<evidence type="ECO:0008006" key="5">
    <source>
        <dbReference type="Google" id="ProtNLM"/>
    </source>
</evidence>
<protein>
    <recommendedName>
        <fullName evidence="5">KASH domain-containing protein</fullName>
    </recommendedName>
</protein>
<dbReference type="RefSeq" id="XP_009060438.1">
    <property type="nucleotide sequence ID" value="XM_009062190.1"/>
</dbReference>
<gene>
    <name evidence="3" type="ORF">LOTGIDRAFT_234370</name>
</gene>
<accession>V3ZCG8</accession>
<dbReference type="CTD" id="20249515"/>
<name>V3ZCG8_LOTGI</name>